<sequence length="108" mass="12633">MILRILFVRKSDMKLFFFSILDMFIYKTVKGAEYMTLYDKLPNDFLIQFYDEIKRNIESGIVSNSMYYELALLITVALERGLDLEEPQGFERFIDQQILNALANGASL</sequence>
<keyword evidence="2" id="KW-1185">Reference proteome</keyword>
<organism evidence="1 2">
    <name type="scientific">Mesobacillus foraminis</name>
    <dbReference type="NCBI Taxonomy" id="279826"/>
    <lineage>
        <taxon>Bacteria</taxon>
        <taxon>Bacillati</taxon>
        <taxon>Bacillota</taxon>
        <taxon>Bacilli</taxon>
        <taxon>Bacillales</taxon>
        <taxon>Bacillaceae</taxon>
        <taxon>Mesobacillus</taxon>
    </lineage>
</organism>
<comment type="caution">
    <text evidence="1">The sequence shown here is derived from an EMBL/GenBank/DDBJ whole genome shotgun (WGS) entry which is preliminary data.</text>
</comment>
<dbReference type="AlphaFoldDB" id="A0A4R2BJU8"/>
<dbReference type="EMBL" id="SLVV01000002">
    <property type="protein sequence ID" value="TCN27477.1"/>
    <property type="molecule type" value="Genomic_DNA"/>
</dbReference>
<evidence type="ECO:0000313" key="2">
    <source>
        <dbReference type="Proteomes" id="UP000295689"/>
    </source>
</evidence>
<name>A0A4R2BJU8_9BACI</name>
<protein>
    <submittedName>
        <fullName evidence="1">Uncharacterized protein</fullName>
    </submittedName>
</protein>
<proteinExistence type="predicted"/>
<dbReference type="Proteomes" id="UP000295689">
    <property type="component" value="Unassembled WGS sequence"/>
</dbReference>
<reference evidence="1 2" key="1">
    <citation type="journal article" date="2015" name="Stand. Genomic Sci.">
        <title>Genomic Encyclopedia of Bacterial and Archaeal Type Strains, Phase III: the genomes of soil and plant-associated and newly described type strains.</title>
        <authorList>
            <person name="Whitman W.B."/>
            <person name="Woyke T."/>
            <person name="Klenk H.P."/>
            <person name="Zhou Y."/>
            <person name="Lilburn T.G."/>
            <person name="Beck B.J."/>
            <person name="De Vos P."/>
            <person name="Vandamme P."/>
            <person name="Eisen J.A."/>
            <person name="Garrity G."/>
            <person name="Hugenholtz P."/>
            <person name="Kyrpides N.C."/>
        </authorList>
    </citation>
    <scope>NUCLEOTIDE SEQUENCE [LARGE SCALE GENOMIC DNA]</scope>
    <source>
        <strain evidence="1 2">CV53</strain>
    </source>
</reference>
<accession>A0A4R2BJU8</accession>
<evidence type="ECO:0000313" key="1">
    <source>
        <dbReference type="EMBL" id="TCN27477.1"/>
    </source>
</evidence>
<gene>
    <name evidence="1" type="ORF">EV146_102431</name>
</gene>